<dbReference type="InterPro" id="IPR024311">
    <property type="entry name" value="Lipocalin-like"/>
</dbReference>
<evidence type="ECO:0000313" key="2">
    <source>
        <dbReference type="EMBL" id="OEY73885.1"/>
    </source>
</evidence>
<proteinExistence type="predicted"/>
<gene>
    <name evidence="2" type="ORF">BHS39_00215</name>
</gene>
<protein>
    <recommendedName>
        <fullName evidence="1">Lipocalin-like domain-containing protein</fullName>
    </recommendedName>
</protein>
<sequence length="146" mass="17197">MVNKKILFFLFGIVLLGCQKNNPEEQLEHLTGYWEIDRVEISEDSVINYKVNATVDYMEFDGNEGFRKKVKPQFDGSFKTSDNKEGISARIENDSLRLYYKTPFDEWKETVISATEKKFSVLNRDGKIYYYTKFTSLLDNEDEEEK</sequence>
<reference evidence="2 3" key="1">
    <citation type="submission" date="2016-09" db="EMBL/GenBank/DDBJ databases">
        <title>Genome Sequence of Salegentibacter salarius,Isolated from a Marine Solar Saltern of the Yellow Sea in South Korea.</title>
        <authorList>
            <person name="Zheng Q."/>
            <person name="Liu Y."/>
        </authorList>
    </citation>
    <scope>NUCLEOTIDE SEQUENCE [LARGE SCALE GENOMIC DNA]</scope>
    <source>
        <strain evidence="2 3">KCTC 12974</strain>
    </source>
</reference>
<evidence type="ECO:0000259" key="1">
    <source>
        <dbReference type="Pfam" id="PF13648"/>
    </source>
</evidence>
<organism evidence="2 3">
    <name type="scientific">Salegentibacter salarius</name>
    <dbReference type="NCBI Taxonomy" id="435906"/>
    <lineage>
        <taxon>Bacteria</taxon>
        <taxon>Pseudomonadati</taxon>
        <taxon>Bacteroidota</taxon>
        <taxon>Flavobacteriia</taxon>
        <taxon>Flavobacteriales</taxon>
        <taxon>Flavobacteriaceae</taxon>
        <taxon>Salegentibacter</taxon>
    </lineage>
</organism>
<name>A0ABX3BLS6_9FLAO</name>
<accession>A0ABX3BLS6</accession>
<dbReference type="Proteomes" id="UP000176009">
    <property type="component" value="Unassembled WGS sequence"/>
</dbReference>
<evidence type="ECO:0000313" key="3">
    <source>
        <dbReference type="Proteomes" id="UP000176009"/>
    </source>
</evidence>
<comment type="caution">
    <text evidence="2">The sequence shown here is derived from an EMBL/GenBank/DDBJ whole genome shotgun (WGS) entry which is preliminary data.</text>
</comment>
<keyword evidence="3" id="KW-1185">Reference proteome</keyword>
<dbReference type="PROSITE" id="PS51257">
    <property type="entry name" value="PROKAR_LIPOPROTEIN"/>
    <property type="match status" value="1"/>
</dbReference>
<dbReference type="EMBL" id="MJBR01000001">
    <property type="protein sequence ID" value="OEY73885.1"/>
    <property type="molecule type" value="Genomic_DNA"/>
</dbReference>
<feature type="domain" description="Lipocalin-like" evidence="1">
    <location>
        <begin position="30"/>
        <end position="120"/>
    </location>
</feature>
<dbReference type="Pfam" id="PF13648">
    <property type="entry name" value="Lipocalin_4"/>
    <property type="match status" value="1"/>
</dbReference>